<gene>
    <name evidence="2" type="ORF">CURHAP_LOCUS21008</name>
    <name evidence="3" type="ORF">ORAREDHAP_LOCUS21316</name>
</gene>
<dbReference type="AlphaFoldDB" id="A0A6J5UGU7"/>
<feature type="region of interest" description="Disordered" evidence="1">
    <location>
        <begin position="1"/>
        <end position="33"/>
    </location>
</feature>
<evidence type="ECO:0000256" key="1">
    <source>
        <dbReference type="SAM" id="MobiDB-lite"/>
    </source>
</evidence>
<dbReference type="Proteomes" id="UP000507245">
    <property type="component" value="Unassembled WGS sequence"/>
</dbReference>
<keyword evidence="5" id="KW-1185">Reference proteome</keyword>
<proteinExistence type="predicted"/>
<evidence type="ECO:0000313" key="3">
    <source>
        <dbReference type="EMBL" id="CAB4304069.1"/>
    </source>
</evidence>
<evidence type="ECO:0000313" key="4">
    <source>
        <dbReference type="Proteomes" id="UP000507222"/>
    </source>
</evidence>
<reference evidence="2 4" key="2">
    <citation type="submission" date="2020-05" db="EMBL/GenBank/DDBJ databases">
        <authorList>
            <person name="Campoy J."/>
            <person name="Schneeberger K."/>
            <person name="Spophaly S."/>
        </authorList>
    </citation>
    <scope>NUCLEOTIDE SEQUENCE [LARGE SCALE GENOMIC DNA]</scope>
    <source>
        <strain evidence="2">PruArmRojPasFocal</strain>
    </source>
</reference>
<sequence>MAAEKVHASAEARGVSRHDLGAMDGDEEEKELLTSDRTLRVSLKRVRTIENEATTISKN</sequence>
<evidence type="ECO:0000313" key="2">
    <source>
        <dbReference type="EMBL" id="CAB4273408.1"/>
    </source>
</evidence>
<dbReference type="Proteomes" id="UP000507222">
    <property type="component" value="Unassembled WGS sequence"/>
</dbReference>
<dbReference type="EMBL" id="CAEKDK010000003">
    <property type="protein sequence ID" value="CAB4273408.1"/>
    <property type="molecule type" value="Genomic_DNA"/>
</dbReference>
<reference evidence="5" key="1">
    <citation type="journal article" date="2020" name="Genome Biol.">
        <title>Gamete binning: chromosome-level and haplotype-resolved genome assembly enabled by high-throughput single-cell sequencing of gamete genomes.</title>
        <authorList>
            <person name="Campoy J.A."/>
            <person name="Sun H."/>
            <person name="Goel M."/>
            <person name="Jiao W.-B."/>
            <person name="Folz-Donahue K."/>
            <person name="Wang N."/>
            <person name="Rubio M."/>
            <person name="Liu C."/>
            <person name="Kukat C."/>
            <person name="Ruiz D."/>
            <person name="Huettel B."/>
            <person name="Schneeberger K."/>
        </authorList>
    </citation>
    <scope>NUCLEOTIDE SEQUENCE [LARGE SCALE GENOMIC DNA]</scope>
    <source>
        <strain evidence="5">cv. Rojo Pasion</strain>
    </source>
</reference>
<evidence type="ECO:0000313" key="5">
    <source>
        <dbReference type="Proteomes" id="UP000507245"/>
    </source>
</evidence>
<feature type="compositionally biased region" description="Basic and acidic residues" evidence="1">
    <location>
        <begin position="1"/>
        <end position="21"/>
    </location>
</feature>
<organism evidence="2 4">
    <name type="scientific">Prunus armeniaca</name>
    <name type="common">Apricot</name>
    <name type="synonym">Armeniaca vulgaris</name>
    <dbReference type="NCBI Taxonomy" id="36596"/>
    <lineage>
        <taxon>Eukaryota</taxon>
        <taxon>Viridiplantae</taxon>
        <taxon>Streptophyta</taxon>
        <taxon>Embryophyta</taxon>
        <taxon>Tracheophyta</taxon>
        <taxon>Spermatophyta</taxon>
        <taxon>Magnoliopsida</taxon>
        <taxon>eudicotyledons</taxon>
        <taxon>Gunneridae</taxon>
        <taxon>Pentapetalae</taxon>
        <taxon>rosids</taxon>
        <taxon>fabids</taxon>
        <taxon>Rosales</taxon>
        <taxon>Rosaceae</taxon>
        <taxon>Amygdaloideae</taxon>
        <taxon>Amygdaleae</taxon>
        <taxon>Prunus</taxon>
    </lineage>
</organism>
<accession>A0A6J5UGU7</accession>
<name>A0A6J5UGU7_PRUAR</name>
<dbReference type="EMBL" id="CAEKKB010000003">
    <property type="protein sequence ID" value="CAB4304069.1"/>
    <property type="molecule type" value="Genomic_DNA"/>
</dbReference>
<protein>
    <submittedName>
        <fullName evidence="2">Uncharacterized protein</fullName>
    </submittedName>
</protein>